<name>D5BQS3_PUNMI</name>
<dbReference type="EMBL" id="CP001751">
    <property type="protein sequence ID" value="ADE38637.1"/>
    <property type="molecule type" value="Genomic_DNA"/>
</dbReference>
<dbReference type="InterPro" id="IPR012340">
    <property type="entry name" value="NA-bd_OB-fold"/>
</dbReference>
<feature type="compositionally biased region" description="Polar residues" evidence="1">
    <location>
        <begin position="164"/>
        <end position="175"/>
    </location>
</feature>
<dbReference type="SUPFAM" id="SSF50249">
    <property type="entry name" value="Nucleic acid-binding proteins"/>
    <property type="match status" value="1"/>
</dbReference>
<dbReference type="Gene3D" id="2.40.50.140">
    <property type="entry name" value="Nucleic acid-binding proteins"/>
    <property type="match status" value="1"/>
</dbReference>
<dbReference type="KEGG" id="apb:SAR116_0394"/>
<reference evidence="2 3" key="1">
    <citation type="journal article" date="2010" name="J. Bacteriol.">
        <title>Complete genome sequence of "Candidatus Puniceispirillum marinum" IMCC1322, a representative of the SAR116 clade in the Alphaproteobacteria.</title>
        <authorList>
            <person name="Oh H.M."/>
            <person name="Kwon K.K."/>
            <person name="Kang I."/>
            <person name="Kang S.G."/>
            <person name="Lee J.H."/>
            <person name="Kim S.J."/>
            <person name="Cho J.C."/>
        </authorList>
    </citation>
    <scope>NUCLEOTIDE SEQUENCE [LARGE SCALE GENOMIC DNA]</scope>
    <source>
        <strain evidence="2 3">IMCC1322</strain>
    </source>
</reference>
<sequence>MAKAQKTTFTTSKGVAMYPHLNKPDFAFNTDGIFSVKLRMPAEAASGLVETVKKIASDEFGKSATSARMPYTVDDETGDLLVLAKSKFKPKLIDSTGAMIAEPSAPTIYAGSTLKLAGTIFPYTAGGNKGVSLQLAGVQIVSLADPVGSSFEFEAEDGGYVSEANDNMPASNDNDGSGEATEGEAYNF</sequence>
<dbReference type="InterPro" id="IPR022595">
    <property type="entry name" value="Enc34_ssDNA-bd"/>
</dbReference>
<dbReference type="Pfam" id="PF10991">
    <property type="entry name" value="Enc34_ssDNA-bd"/>
    <property type="match status" value="1"/>
</dbReference>
<accession>D5BQS3</accession>
<gene>
    <name evidence="2" type="ordered locus">SAR116_0394</name>
</gene>
<evidence type="ECO:0000313" key="3">
    <source>
        <dbReference type="Proteomes" id="UP000007460"/>
    </source>
</evidence>
<organism evidence="2 3">
    <name type="scientific">Puniceispirillum marinum (strain IMCC1322)</name>
    <dbReference type="NCBI Taxonomy" id="488538"/>
    <lineage>
        <taxon>Bacteria</taxon>
        <taxon>Pseudomonadati</taxon>
        <taxon>Pseudomonadota</taxon>
        <taxon>Alphaproteobacteria</taxon>
        <taxon>Candidatus Puniceispirillales</taxon>
        <taxon>Candidatus Puniceispirillaceae</taxon>
        <taxon>Candidatus Puniceispirillum</taxon>
    </lineage>
</organism>
<dbReference type="RefSeq" id="WP_013045267.1">
    <property type="nucleotide sequence ID" value="NC_014010.1"/>
</dbReference>
<dbReference type="AlphaFoldDB" id="D5BQS3"/>
<keyword evidence="3" id="KW-1185">Reference proteome</keyword>
<evidence type="ECO:0000256" key="1">
    <source>
        <dbReference type="SAM" id="MobiDB-lite"/>
    </source>
</evidence>
<dbReference type="Proteomes" id="UP000007460">
    <property type="component" value="Chromosome"/>
</dbReference>
<protein>
    <submittedName>
        <fullName evidence="2">Possible DNA-dependent RNA polymerase</fullName>
    </submittedName>
</protein>
<feature type="region of interest" description="Disordered" evidence="1">
    <location>
        <begin position="158"/>
        <end position="188"/>
    </location>
</feature>
<dbReference type="eggNOG" id="COG5108">
    <property type="taxonomic scope" value="Bacteria"/>
</dbReference>
<proteinExistence type="predicted"/>
<evidence type="ECO:0000313" key="2">
    <source>
        <dbReference type="EMBL" id="ADE38637.1"/>
    </source>
</evidence>
<dbReference type="HOGENOM" id="CLU_1439996_0_0_5"/>